<feature type="compositionally biased region" description="Basic and acidic residues" evidence="1">
    <location>
        <begin position="220"/>
        <end position="251"/>
    </location>
</feature>
<dbReference type="GO" id="GO:0004300">
    <property type="term" value="F:enoyl-CoA hydratase activity"/>
    <property type="evidence" value="ECO:0007669"/>
    <property type="project" value="UniProtKB-EC"/>
</dbReference>
<name>A0A6J4I407_9PSEU</name>
<proteinExistence type="predicted"/>
<reference evidence="2" key="1">
    <citation type="submission" date="2020-02" db="EMBL/GenBank/DDBJ databases">
        <authorList>
            <person name="Meier V. D."/>
        </authorList>
    </citation>
    <scope>NUCLEOTIDE SEQUENCE</scope>
    <source>
        <strain evidence="2">AVDCRST_MAG54</strain>
    </source>
</reference>
<feature type="compositionally biased region" description="Basic residues" evidence="1">
    <location>
        <begin position="176"/>
        <end position="187"/>
    </location>
</feature>
<feature type="compositionally biased region" description="Basic and acidic residues" evidence="1">
    <location>
        <begin position="147"/>
        <end position="161"/>
    </location>
</feature>
<protein>
    <submittedName>
        <fullName evidence="2">Enoyl-CoA hydratase</fullName>
        <ecNumber evidence="2">4.2.1.17</ecNumber>
    </submittedName>
</protein>
<evidence type="ECO:0000313" key="2">
    <source>
        <dbReference type="EMBL" id="CAA9241642.1"/>
    </source>
</evidence>
<keyword evidence="2" id="KW-0456">Lyase</keyword>
<feature type="non-terminal residue" evidence="2">
    <location>
        <position position="1"/>
    </location>
</feature>
<dbReference type="EMBL" id="CADCTH010000210">
    <property type="protein sequence ID" value="CAA9241642.1"/>
    <property type="molecule type" value="Genomic_DNA"/>
</dbReference>
<feature type="non-terminal residue" evidence="2">
    <location>
        <position position="259"/>
    </location>
</feature>
<dbReference type="AlphaFoldDB" id="A0A6J4I407"/>
<gene>
    <name evidence="2" type="ORF">AVDCRST_MAG54-1535</name>
</gene>
<feature type="compositionally biased region" description="Basic residues" evidence="1">
    <location>
        <begin position="203"/>
        <end position="219"/>
    </location>
</feature>
<evidence type="ECO:0000256" key="1">
    <source>
        <dbReference type="SAM" id="MobiDB-lite"/>
    </source>
</evidence>
<sequence length="259" mass="29236">DGVRAARGGRRGGHDPPGPAPHECGEPAAQPRAGRDLGRGRGTHRRPGGRRLRRREGAGRGRRRQGDGRPHLLRDGRARPRAVARVRGGLDDPQAGGRRDHRLRARRRVRAGAVVRPPHRRRQRQGRPARDPARDHPGRRRHPAARAPDRAGEGQGRDLHRPHVQGRGGAGPRDGRRGRRPRRRLHPGARLGVAVRQRPDPGHRRRQDRHRPRARHRPAHRPEPRERDVRGPVRHRGPDDRHALVRRERARQGPVPGAL</sequence>
<organism evidence="2">
    <name type="scientific">uncultured Actinomycetospora sp</name>
    <dbReference type="NCBI Taxonomy" id="1135996"/>
    <lineage>
        <taxon>Bacteria</taxon>
        <taxon>Bacillati</taxon>
        <taxon>Actinomycetota</taxon>
        <taxon>Actinomycetes</taxon>
        <taxon>Pseudonocardiales</taxon>
        <taxon>Pseudonocardiaceae</taxon>
        <taxon>Actinomycetospora</taxon>
        <taxon>environmental samples</taxon>
    </lineage>
</organism>
<dbReference type="EC" id="4.2.1.17" evidence="2"/>
<feature type="compositionally biased region" description="Basic residues" evidence="1">
    <location>
        <begin position="117"/>
        <end position="127"/>
    </location>
</feature>
<feature type="region of interest" description="Disordered" evidence="1">
    <location>
        <begin position="1"/>
        <end position="259"/>
    </location>
</feature>
<feature type="compositionally biased region" description="Basic and acidic residues" evidence="1">
    <location>
        <begin position="55"/>
        <end position="78"/>
    </location>
</feature>
<feature type="compositionally biased region" description="Basic residues" evidence="1">
    <location>
        <begin position="99"/>
        <end position="110"/>
    </location>
</feature>
<accession>A0A6J4I407</accession>
<feature type="compositionally biased region" description="Basic residues" evidence="1">
    <location>
        <begin position="41"/>
        <end position="54"/>
    </location>
</feature>